<dbReference type="Pfam" id="PF02782">
    <property type="entry name" value="FGGY_C"/>
    <property type="match status" value="1"/>
</dbReference>
<dbReference type="PIRSF" id="PIRSF000538">
    <property type="entry name" value="GlpK"/>
    <property type="match status" value="1"/>
</dbReference>
<dbReference type="GO" id="GO:0019521">
    <property type="term" value="P:D-gluconate metabolic process"/>
    <property type="evidence" value="ECO:0007669"/>
    <property type="project" value="InterPro"/>
</dbReference>
<comment type="similarity">
    <text evidence="1 4">Belongs to the FGGY kinase family.</text>
</comment>
<evidence type="ECO:0000256" key="1">
    <source>
        <dbReference type="ARBA" id="ARBA00009156"/>
    </source>
</evidence>
<keyword evidence="3 4" id="KW-0418">Kinase</keyword>
<dbReference type="GO" id="GO:0046316">
    <property type="term" value="F:gluconokinase activity"/>
    <property type="evidence" value="ECO:0007669"/>
    <property type="project" value="InterPro"/>
</dbReference>
<dbReference type="AlphaFoldDB" id="A0A0R2JMZ5"/>
<evidence type="ECO:0000256" key="4">
    <source>
        <dbReference type="RuleBase" id="RU003733"/>
    </source>
</evidence>
<dbReference type="PROSITE" id="PS00933">
    <property type="entry name" value="FGGY_KINASES_1"/>
    <property type="match status" value="1"/>
</dbReference>
<reference evidence="7 8" key="1">
    <citation type="journal article" date="2015" name="Genome Announc.">
        <title>Expanding the biotechnology potential of lactobacilli through comparative genomics of 213 strains and associated genera.</title>
        <authorList>
            <person name="Sun Z."/>
            <person name="Harris H.M."/>
            <person name="McCann A."/>
            <person name="Guo C."/>
            <person name="Argimon S."/>
            <person name="Zhang W."/>
            <person name="Yang X."/>
            <person name="Jeffery I.B."/>
            <person name="Cooney J.C."/>
            <person name="Kagawa T.F."/>
            <person name="Liu W."/>
            <person name="Song Y."/>
            <person name="Salvetti E."/>
            <person name="Wrobel A."/>
            <person name="Rasinkangas P."/>
            <person name="Parkhill J."/>
            <person name="Rea M.C."/>
            <person name="O'Sullivan O."/>
            <person name="Ritari J."/>
            <person name="Douillard F.P."/>
            <person name="Paul Ross R."/>
            <person name="Yang R."/>
            <person name="Briner A.E."/>
            <person name="Felis G.E."/>
            <person name="de Vos W.M."/>
            <person name="Barrangou R."/>
            <person name="Klaenhammer T.R."/>
            <person name="Caufield P.W."/>
            <person name="Cui Y."/>
            <person name="Zhang H."/>
            <person name="O'Toole P.W."/>
        </authorList>
    </citation>
    <scope>NUCLEOTIDE SEQUENCE [LARGE SCALE GENOMIC DNA]</scope>
    <source>
        <strain evidence="7 8">DSM 20690</strain>
    </source>
</reference>
<evidence type="ECO:0000256" key="2">
    <source>
        <dbReference type="ARBA" id="ARBA00022679"/>
    </source>
</evidence>
<evidence type="ECO:0000313" key="7">
    <source>
        <dbReference type="EMBL" id="KRN78555.1"/>
    </source>
</evidence>
<proteinExistence type="inferred from homology"/>
<dbReference type="PATRIC" id="fig|1122148.6.peg.854"/>
<sequence length="542" mass="60754">MKALQKFLMTEFNCFKYVVRGNIIMEYVIGVDIGTTSVKTVLYDDKGQVKGYSNDLYTLYQDTADMAEEDPEEIFSAMLEGLNHVLEKADLKNGTLKGISYSCAMHSVICLDENYKPLTRAITWADNRAVKYADELKENGVGMELYKKTGVPTHPMSPLTKIMWLRNEKPEIFKKTRWFVGIKEYINYKLFGVLKEDYSIANATGLFNIFTMDWDPQALEVAGIKQDQLPDLVDTTYQFKGMKKHYAQMIGINPDTPFVIGASDGPLANLGVDAIQPGVVAVTIGTSGAVRVVTDKPTIDPKGRVFCYYLAKDMWVVGGPVNNGGIVFRWVRDQLCLPEKVTAEQMHIDAYDLLTEIAAKIPAGSDGLIFLPFLGGERAPIWDADARGTYFGLTRKHTRGHMIRAALEGIVYNLYTVMLALEEVVGDPKSIQATGGFARSELWRQMLADVFEQDVNIPESFEGTALGAAVLGMYSLGMIDSLYDVKNFVGVTNTHKPNPVNYEAYRELVPIYINLSRDLKPEYKSIATYQREHASEWNEEEN</sequence>
<dbReference type="InterPro" id="IPR018484">
    <property type="entry name" value="FGGY_N"/>
</dbReference>
<dbReference type="SUPFAM" id="SSF53067">
    <property type="entry name" value="Actin-like ATPase domain"/>
    <property type="match status" value="2"/>
</dbReference>
<evidence type="ECO:0000313" key="8">
    <source>
        <dbReference type="Proteomes" id="UP000051565"/>
    </source>
</evidence>
<accession>A0A0R2JMZ5</accession>
<comment type="caution">
    <text evidence="7">The sequence shown here is derived from an EMBL/GenBank/DDBJ whole genome shotgun (WGS) entry which is preliminary data.</text>
</comment>
<dbReference type="Proteomes" id="UP000051565">
    <property type="component" value="Unassembled WGS sequence"/>
</dbReference>
<dbReference type="InterPro" id="IPR050406">
    <property type="entry name" value="FGGY_Carb_Kinase"/>
</dbReference>
<keyword evidence="2 4" id="KW-0808">Transferase</keyword>
<dbReference type="InterPro" id="IPR006002">
    <property type="entry name" value="Gluconate_kinase"/>
</dbReference>
<dbReference type="NCBIfam" id="TIGR01314">
    <property type="entry name" value="gntK_FGGY"/>
    <property type="match status" value="1"/>
</dbReference>
<evidence type="ECO:0000259" key="6">
    <source>
        <dbReference type="Pfam" id="PF02782"/>
    </source>
</evidence>
<dbReference type="STRING" id="53444.AYR59_03980"/>
<protein>
    <submittedName>
        <fullName evidence="7">Gluconokinase</fullName>
    </submittedName>
</protein>
<feature type="domain" description="Carbohydrate kinase FGGY N-terminal" evidence="5">
    <location>
        <begin position="27"/>
        <end position="271"/>
    </location>
</feature>
<dbReference type="InterPro" id="IPR018483">
    <property type="entry name" value="Carb_kinase_FGGY_CS"/>
</dbReference>
<gene>
    <name evidence="7" type="ORF">IV52_GL000831</name>
</gene>
<dbReference type="Pfam" id="PF00370">
    <property type="entry name" value="FGGY_N"/>
    <property type="match status" value="1"/>
</dbReference>
<keyword evidence="8" id="KW-1185">Reference proteome</keyword>
<organism evidence="7 8">
    <name type="scientific">Fructilactobacillus lindneri DSM 20690 = JCM 11027</name>
    <dbReference type="NCBI Taxonomy" id="1122148"/>
    <lineage>
        <taxon>Bacteria</taxon>
        <taxon>Bacillati</taxon>
        <taxon>Bacillota</taxon>
        <taxon>Bacilli</taxon>
        <taxon>Lactobacillales</taxon>
        <taxon>Lactobacillaceae</taxon>
        <taxon>Fructilactobacillus</taxon>
    </lineage>
</organism>
<evidence type="ECO:0000256" key="3">
    <source>
        <dbReference type="ARBA" id="ARBA00022777"/>
    </source>
</evidence>
<dbReference type="PANTHER" id="PTHR43095:SF2">
    <property type="entry name" value="GLUCONOKINASE"/>
    <property type="match status" value="1"/>
</dbReference>
<dbReference type="PANTHER" id="PTHR43095">
    <property type="entry name" value="SUGAR KINASE"/>
    <property type="match status" value="1"/>
</dbReference>
<dbReference type="InterPro" id="IPR018485">
    <property type="entry name" value="FGGY_C"/>
</dbReference>
<name>A0A0R2JMZ5_9LACO</name>
<dbReference type="PROSITE" id="PS00445">
    <property type="entry name" value="FGGY_KINASES_2"/>
    <property type="match status" value="1"/>
</dbReference>
<dbReference type="Gene3D" id="3.30.420.40">
    <property type="match status" value="2"/>
</dbReference>
<dbReference type="InterPro" id="IPR043129">
    <property type="entry name" value="ATPase_NBD"/>
</dbReference>
<dbReference type="CDD" id="cd07770">
    <property type="entry name" value="ASKHA_NBD_FGGY_GntK"/>
    <property type="match status" value="1"/>
</dbReference>
<dbReference type="InterPro" id="IPR000577">
    <property type="entry name" value="Carb_kinase_FGGY"/>
</dbReference>
<feature type="domain" description="Carbohydrate kinase FGGY C-terminal" evidence="6">
    <location>
        <begin position="281"/>
        <end position="475"/>
    </location>
</feature>
<dbReference type="EMBL" id="JQBT01000033">
    <property type="protein sequence ID" value="KRN78555.1"/>
    <property type="molecule type" value="Genomic_DNA"/>
</dbReference>
<evidence type="ECO:0000259" key="5">
    <source>
        <dbReference type="Pfam" id="PF00370"/>
    </source>
</evidence>